<dbReference type="InterPro" id="IPR000770">
    <property type="entry name" value="SAND_dom"/>
</dbReference>
<feature type="domain" description="SAND" evidence="6">
    <location>
        <begin position="1"/>
        <end position="91"/>
    </location>
</feature>
<protein>
    <recommendedName>
        <fullName evidence="10">PHD-type domain-containing protein</fullName>
    </recommendedName>
</protein>
<name>A0A150GG03_GONPE</name>
<dbReference type="GO" id="GO:0008270">
    <property type="term" value="F:zinc ion binding"/>
    <property type="evidence" value="ECO:0007669"/>
    <property type="project" value="UniProtKB-KW"/>
</dbReference>
<dbReference type="EMBL" id="LSYV01000026">
    <property type="protein sequence ID" value="KXZ48744.1"/>
    <property type="molecule type" value="Genomic_DNA"/>
</dbReference>
<evidence type="ECO:0000313" key="9">
    <source>
        <dbReference type="Proteomes" id="UP000075714"/>
    </source>
</evidence>
<dbReference type="GO" id="GO:0006357">
    <property type="term" value="P:regulation of transcription by RNA polymerase II"/>
    <property type="evidence" value="ECO:0007669"/>
    <property type="project" value="TreeGrafter"/>
</dbReference>
<keyword evidence="9" id="KW-1185">Reference proteome</keyword>
<feature type="compositionally biased region" description="Basic and acidic residues" evidence="5">
    <location>
        <begin position="388"/>
        <end position="402"/>
    </location>
</feature>
<keyword evidence="2" id="KW-0479">Metal-binding</keyword>
<evidence type="ECO:0000256" key="1">
    <source>
        <dbReference type="ARBA" id="ARBA00022553"/>
    </source>
</evidence>
<feature type="compositionally biased region" description="Gly residues" evidence="5">
    <location>
        <begin position="362"/>
        <end position="376"/>
    </location>
</feature>
<dbReference type="PANTHER" id="PTHR14955:SF4">
    <property type="entry name" value="PHD-TYPE DOMAIN-CONTAINING PROTEIN"/>
    <property type="match status" value="1"/>
</dbReference>
<evidence type="ECO:0000313" key="8">
    <source>
        <dbReference type="EMBL" id="KXZ48744.1"/>
    </source>
</evidence>
<feature type="compositionally biased region" description="Gly residues" evidence="5">
    <location>
        <begin position="1119"/>
        <end position="1128"/>
    </location>
</feature>
<dbReference type="InterPro" id="IPR001965">
    <property type="entry name" value="Znf_PHD"/>
</dbReference>
<dbReference type="InterPro" id="IPR034732">
    <property type="entry name" value="EPHD"/>
</dbReference>
<dbReference type="SMART" id="SM00249">
    <property type="entry name" value="PHD"/>
    <property type="match status" value="1"/>
</dbReference>
<dbReference type="GO" id="GO:0003677">
    <property type="term" value="F:DNA binding"/>
    <property type="evidence" value="ECO:0007669"/>
    <property type="project" value="InterPro"/>
</dbReference>
<feature type="region of interest" description="Disordered" evidence="5">
    <location>
        <begin position="989"/>
        <end position="1035"/>
    </location>
</feature>
<evidence type="ECO:0008006" key="10">
    <source>
        <dbReference type="Google" id="ProtNLM"/>
    </source>
</evidence>
<feature type="compositionally biased region" description="Low complexity" evidence="5">
    <location>
        <begin position="1244"/>
        <end position="1261"/>
    </location>
</feature>
<keyword evidence="3" id="KW-0863">Zinc-finger</keyword>
<feature type="compositionally biased region" description="Polar residues" evidence="5">
    <location>
        <begin position="411"/>
        <end position="421"/>
    </location>
</feature>
<feature type="compositionally biased region" description="Low complexity" evidence="5">
    <location>
        <begin position="244"/>
        <end position="264"/>
    </location>
</feature>
<feature type="compositionally biased region" description="Basic and acidic residues" evidence="5">
    <location>
        <begin position="1459"/>
        <end position="1469"/>
    </location>
</feature>
<reference evidence="9" key="1">
    <citation type="journal article" date="2016" name="Nat. Commun.">
        <title>The Gonium pectorale genome demonstrates co-option of cell cycle regulation during the evolution of multicellularity.</title>
        <authorList>
            <person name="Hanschen E.R."/>
            <person name="Marriage T.N."/>
            <person name="Ferris P.J."/>
            <person name="Hamaji T."/>
            <person name="Toyoda A."/>
            <person name="Fujiyama A."/>
            <person name="Neme R."/>
            <person name="Noguchi H."/>
            <person name="Minakuchi Y."/>
            <person name="Suzuki M."/>
            <person name="Kawai-Toyooka H."/>
            <person name="Smith D.R."/>
            <person name="Sparks H."/>
            <person name="Anderson J."/>
            <person name="Bakaric R."/>
            <person name="Luria V."/>
            <person name="Karger A."/>
            <person name="Kirschner M.W."/>
            <person name="Durand P.M."/>
            <person name="Michod R.E."/>
            <person name="Nozaki H."/>
            <person name="Olson B.J."/>
        </authorList>
    </citation>
    <scope>NUCLEOTIDE SEQUENCE [LARGE SCALE GENOMIC DNA]</scope>
    <source>
        <strain evidence="9">NIES-2863</strain>
    </source>
</reference>
<comment type="caution">
    <text evidence="8">The sequence shown here is derived from an EMBL/GenBank/DDBJ whole genome shotgun (WGS) entry which is preliminary data.</text>
</comment>
<organism evidence="8 9">
    <name type="scientific">Gonium pectorale</name>
    <name type="common">Green alga</name>
    <dbReference type="NCBI Taxonomy" id="33097"/>
    <lineage>
        <taxon>Eukaryota</taxon>
        <taxon>Viridiplantae</taxon>
        <taxon>Chlorophyta</taxon>
        <taxon>core chlorophytes</taxon>
        <taxon>Chlorophyceae</taxon>
        <taxon>CS clade</taxon>
        <taxon>Chlamydomonadales</taxon>
        <taxon>Volvocaceae</taxon>
        <taxon>Gonium</taxon>
    </lineage>
</organism>
<feature type="compositionally biased region" description="Low complexity" evidence="5">
    <location>
        <begin position="1006"/>
        <end position="1026"/>
    </location>
</feature>
<feature type="region of interest" description="Disordered" evidence="5">
    <location>
        <begin position="673"/>
        <end position="726"/>
    </location>
</feature>
<evidence type="ECO:0000256" key="2">
    <source>
        <dbReference type="ARBA" id="ARBA00022723"/>
    </source>
</evidence>
<feature type="region of interest" description="Disordered" evidence="5">
    <location>
        <begin position="1226"/>
        <end position="1290"/>
    </location>
</feature>
<keyword evidence="4" id="KW-0862">Zinc</keyword>
<feature type="compositionally biased region" description="Basic residues" evidence="5">
    <location>
        <begin position="233"/>
        <end position="243"/>
    </location>
</feature>
<dbReference type="Proteomes" id="UP000075714">
    <property type="component" value="Unassembled WGS sequence"/>
</dbReference>
<feature type="compositionally biased region" description="Basic and acidic residues" evidence="5">
    <location>
        <begin position="426"/>
        <end position="442"/>
    </location>
</feature>
<feature type="domain" description="PHD-type" evidence="7">
    <location>
        <begin position="755"/>
        <end position="858"/>
    </location>
</feature>
<dbReference type="Gene3D" id="3.30.40.10">
    <property type="entry name" value="Zinc/RING finger domain, C3HC4 (zinc finger)"/>
    <property type="match status" value="1"/>
</dbReference>
<dbReference type="Pfam" id="PF13771">
    <property type="entry name" value="zf-HC5HC2H"/>
    <property type="match status" value="1"/>
</dbReference>
<feature type="region of interest" description="Disordered" evidence="5">
    <location>
        <begin position="864"/>
        <end position="928"/>
    </location>
</feature>
<feature type="region of interest" description="Disordered" evidence="5">
    <location>
        <begin position="1457"/>
        <end position="1493"/>
    </location>
</feature>
<feature type="compositionally biased region" description="Basic residues" evidence="5">
    <location>
        <begin position="1232"/>
        <end position="1242"/>
    </location>
</feature>
<dbReference type="STRING" id="33097.A0A150GG03"/>
<feature type="compositionally biased region" description="Gly residues" evidence="5">
    <location>
        <begin position="98"/>
        <end position="110"/>
    </location>
</feature>
<dbReference type="Gene3D" id="3.10.390.10">
    <property type="entry name" value="SAND domain-like"/>
    <property type="match status" value="1"/>
</dbReference>
<dbReference type="InterPro" id="IPR010919">
    <property type="entry name" value="SAND-like_dom_sf"/>
</dbReference>
<proteinExistence type="predicted"/>
<evidence type="ECO:0000256" key="4">
    <source>
        <dbReference type="ARBA" id="ARBA00022833"/>
    </source>
</evidence>
<feature type="compositionally biased region" description="Pro residues" evidence="5">
    <location>
        <begin position="946"/>
        <end position="955"/>
    </location>
</feature>
<evidence type="ECO:0000256" key="3">
    <source>
        <dbReference type="ARBA" id="ARBA00022771"/>
    </source>
</evidence>
<feature type="compositionally biased region" description="Basic and acidic residues" evidence="5">
    <location>
        <begin position="715"/>
        <end position="724"/>
    </location>
</feature>
<feature type="region of interest" description="Disordered" evidence="5">
    <location>
        <begin position="1088"/>
        <end position="1142"/>
    </location>
</feature>
<accession>A0A150GG03</accession>
<dbReference type="PROSITE" id="PS50864">
    <property type="entry name" value="SAND"/>
    <property type="match status" value="1"/>
</dbReference>
<evidence type="ECO:0000259" key="6">
    <source>
        <dbReference type="PROSITE" id="PS50864"/>
    </source>
</evidence>
<dbReference type="OrthoDB" id="10029243at2759"/>
<feature type="compositionally biased region" description="Low complexity" evidence="5">
    <location>
        <begin position="895"/>
        <end position="908"/>
    </location>
</feature>
<sequence>MLSETEVRVICNGNFGTFLLSTQAVHCHCGRCQAAGAAAGGPDAAPTITPTEFERHSGLLTAKKWRNSIRLAAGDGTVTIGKWLEQHNILPRPKCNGGPLGSPGPGGSGNVGATPFGVGPGIVDGQVYPAAPSSGNDSHTGGVAANGLGCGRIDPASAPALRSTLPPSRYPASEYVTGEEEEYDEVGAALGVGSGADCGGGALGGADEEDDEDYAYGGDGGDGLHGHGGPGRGGRRALTHRGARLALSNGAGSGSGNPRAGPGRLQQGLQRHRSRQQFSARASPGGATLLRRGPGGGSGGMSAAAQFRSAAEGRRPAGGGSSSQENGDGGGDGAGQQGPGGHSSSEGSPPSPSDDSKRRDGSGGSGEGDGSGTGDGGESRLPQAGADQDAHIKQEDGGDPRRVGRNPGTGPKQQDPLQQAQHLHGSGREGTADARGPQDRSARHAATVKRMPHEYQTGPEAGPAAKRPRAARPGGAGADELAALYDAAAAAPQVRGWRFMGPSHGPAADQVLISVHINGRTYTGLLAPQQSVPPPAVVAADADHNMEAEAQAVEGSGREGANGQRINGDGAAAIAIAHAAAVAAKGPQELLQPRTFPSDPLQLASPAVLALQQGVAVGTSVGTEAASYGAEAVGVTCAVSAASAPSGPTASATEVMSSCDVAMVDPAAFVASGSAPTEKSAGDSGGTGTVAETDVPELPDGTAVSAAPPPPATEVKLEETKSEEAAPAEAGLLAALGPLAVPPAGAAEASTTIRQANAGLGPLVEVAKSSAGGGGALAVHSQCALWSTDVFVIAGQMYGVQAVVKRCRGRRCTHCGRSGATLSCCNAKCGRTYHLPCAIEAGALLVAEPFSMACPEHAASLHAHAHQHPSASGAVQGRSASCRAPRPAPSQSVDASQTTTTCSGATATGAGGHHPVTHHQFQPQPQVELPASLQQATGRRISLQAMPPPMAPPPRSVSGGPASAIARGGSADASGLPALMMLRGQPSAGAGGVATAAVSMPPPSSRPASGPGNTALGAAAGASVEATQDPADGAEDCDLHEAKRARLSTGAMAAETKQAFGGGDGGGSMRPPCGVYDRRRVLTVSMSGGLAESAASDATAAPGQRHREETAGGEDDGGAGKAGGGGGSRRTPPLSTSPVPPVFMARTSATAGEAAAAAAYDGDGDDECGLAELAALQQQGSAGVYDNMHAMLMTAAAHGHKVGGGGGGEVSVDSPFLMHAPLLRGMPGGGGRPRHHHHHHHPQAGAAVASASTASGSTATTLCRNMGGGSGGGGAAGDESPTQAQLMAAGGGGLGPGMAHVLPRAARNIEGLLPSRPLLHNPYVPASGDPSADLALSKMAQNGGREMEAELLGGTTGRAGHSGRCAVCVIQRKGKCGTDSAPKKCLRRQLVALQRATGGGPGTAAYGPCGSLLCDDVDELPYADVSDGAVIGGGDGSPTAMPYQDEHVAAAAASAAAEQRARERARRETWSLPLGQGSGATGKRPPQHFGAVM</sequence>
<feature type="region of interest" description="Disordered" evidence="5">
    <location>
        <begin position="945"/>
        <end position="969"/>
    </location>
</feature>
<dbReference type="PROSITE" id="PS51805">
    <property type="entry name" value="EPHD"/>
    <property type="match status" value="1"/>
</dbReference>
<feature type="compositionally biased region" description="Low complexity" evidence="5">
    <location>
        <begin position="864"/>
        <end position="874"/>
    </location>
</feature>
<feature type="compositionally biased region" description="Gly residues" evidence="5">
    <location>
        <begin position="217"/>
        <end position="232"/>
    </location>
</feature>
<dbReference type="InterPro" id="IPR052440">
    <property type="entry name" value="Trans_Reg/Chrom_Remod"/>
</dbReference>
<feature type="region of interest" description="Disordered" evidence="5">
    <location>
        <begin position="97"/>
        <end position="118"/>
    </location>
</feature>
<feature type="region of interest" description="Disordered" evidence="5">
    <location>
        <begin position="201"/>
        <end position="475"/>
    </location>
</feature>
<gene>
    <name evidence="8" type="ORF">GPECTOR_25g328</name>
</gene>
<dbReference type="GO" id="GO:0005634">
    <property type="term" value="C:nucleus"/>
    <property type="evidence" value="ECO:0007669"/>
    <property type="project" value="TreeGrafter"/>
</dbReference>
<dbReference type="PANTHER" id="PTHR14955">
    <property type="entry name" value="RETINOIC ACID INDUCED 1/TRANSCRIPTION FACTOR 20"/>
    <property type="match status" value="1"/>
</dbReference>
<feature type="compositionally biased region" description="Low complexity" evidence="5">
    <location>
        <begin position="1091"/>
        <end position="1101"/>
    </location>
</feature>
<dbReference type="InterPro" id="IPR013083">
    <property type="entry name" value="Znf_RING/FYVE/PHD"/>
</dbReference>
<evidence type="ECO:0000259" key="7">
    <source>
        <dbReference type="PROSITE" id="PS51805"/>
    </source>
</evidence>
<feature type="compositionally biased region" description="Gly residues" evidence="5">
    <location>
        <begin position="316"/>
        <end position="341"/>
    </location>
</feature>
<evidence type="ECO:0000256" key="5">
    <source>
        <dbReference type="SAM" id="MobiDB-lite"/>
    </source>
</evidence>
<feature type="compositionally biased region" description="Gly residues" evidence="5">
    <location>
        <begin position="1266"/>
        <end position="1276"/>
    </location>
</feature>
<keyword evidence="1" id="KW-0597">Phosphoprotein</keyword>